<feature type="region of interest" description="Disordered" evidence="1">
    <location>
        <begin position="1"/>
        <end position="41"/>
    </location>
</feature>
<geneLocation type="plasmid" evidence="3 4">
    <name>unnamed1</name>
</geneLocation>
<keyword evidence="3" id="KW-0614">Plasmid</keyword>
<accession>A0A5J6LJH5</accession>
<evidence type="ECO:0000256" key="1">
    <source>
        <dbReference type="SAM" id="MobiDB-lite"/>
    </source>
</evidence>
<evidence type="ECO:0000313" key="3">
    <source>
        <dbReference type="EMBL" id="QEW08714.1"/>
    </source>
</evidence>
<sequence>MSKSNIIKFPKAGPTDSGPPDPQPKAQAKQQPSKPQSNPKKGGGFLAAILRWVWIGVVLVWPLLKWVISIDVFFQGVRAVYYWDDPTVHAGWTFLAHFAVLTVLTYFVSVFKPKGV</sequence>
<evidence type="ECO:0000256" key="2">
    <source>
        <dbReference type="SAM" id="Phobius"/>
    </source>
</evidence>
<evidence type="ECO:0000313" key="4">
    <source>
        <dbReference type="Proteomes" id="UP000325606"/>
    </source>
</evidence>
<organism evidence="3 4">
    <name type="scientific">Nitrincola iocasae</name>
    <dbReference type="NCBI Taxonomy" id="2614693"/>
    <lineage>
        <taxon>Bacteria</taxon>
        <taxon>Pseudomonadati</taxon>
        <taxon>Pseudomonadota</taxon>
        <taxon>Gammaproteobacteria</taxon>
        <taxon>Oceanospirillales</taxon>
        <taxon>Oceanospirillaceae</taxon>
        <taxon>Nitrincola</taxon>
    </lineage>
</organism>
<dbReference type="EMBL" id="CP044223">
    <property type="protein sequence ID" value="QEW08714.1"/>
    <property type="molecule type" value="Genomic_DNA"/>
</dbReference>
<protein>
    <submittedName>
        <fullName evidence="3">Protein kleE</fullName>
    </submittedName>
</protein>
<dbReference type="Proteomes" id="UP000325606">
    <property type="component" value="Plasmid unnamed1"/>
</dbReference>
<dbReference type="RefSeq" id="WP_014579473.1">
    <property type="nucleotide sequence ID" value="NZ_CP044223.1"/>
</dbReference>
<dbReference type="InterPro" id="IPR035362">
    <property type="entry name" value="KleE"/>
</dbReference>
<dbReference type="Pfam" id="PF17394">
    <property type="entry name" value="KleE"/>
    <property type="match status" value="1"/>
</dbReference>
<keyword evidence="2" id="KW-1133">Transmembrane helix</keyword>
<gene>
    <name evidence="3" type="ORF">F5I99_19215</name>
</gene>
<keyword evidence="4" id="KW-1185">Reference proteome</keyword>
<reference evidence="3 4" key="1">
    <citation type="submission" date="2019-09" db="EMBL/GenBank/DDBJ databases">
        <title>Nitrincola iocasae sp. nov., a bacterium isolated from the sediment collected at a cold seep field in South China Sea.</title>
        <authorList>
            <person name="Zhang H."/>
            <person name="Wang H."/>
            <person name="Li C."/>
        </authorList>
    </citation>
    <scope>NUCLEOTIDE SEQUENCE [LARGE SCALE GENOMIC DNA]</scope>
    <source>
        <strain evidence="3 4">KXZD1103</strain>
        <plasmid evidence="3 4">unnamed1</plasmid>
    </source>
</reference>
<feature type="transmembrane region" description="Helical" evidence="2">
    <location>
        <begin position="90"/>
        <end position="111"/>
    </location>
</feature>
<keyword evidence="2" id="KW-0812">Transmembrane</keyword>
<keyword evidence="2" id="KW-0472">Membrane</keyword>
<feature type="transmembrane region" description="Helical" evidence="2">
    <location>
        <begin position="44"/>
        <end position="64"/>
    </location>
</feature>
<proteinExistence type="predicted"/>
<dbReference type="AlphaFoldDB" id="A0A5J6LJH5"/>
<dbReference type="KEGG" id="nik:F5I99_19215"/>
<feature type="compositionally biased region" description="Low complexity" evidence="1">
    <location>
        <begin position="24"/>
        <end position="40"/>
    </location>
</feature>
<name>A0A5J6LJH5_9GAMM</name>